<protein>
    <recommendedName>
        <fullName evidence="3">Maturase K</fullName>
    </recommendedName>
</protein>
<keyword evidence="2" id="KW-1185">Reference proteome</keyword>
<dbReference type="EMBL" id="JAYRBN010000059">
    <property type="protein sequence ID" value="KAL2741126.1"/>
    <property type="molecule type" value="Genomic_DNA"/>
</dbReference>
<dbReference type="AlphaFoldDB" id="A0ABD2C7V6"/>
<reference evidence="1 2" key="1">
    <citation type="journal article" date="2024" name="Ann. Entomol. Soc. Am.">
        <title>Genomic analyses of the southern and eastern yellowjacket wasps (Hymenoptera: Vespidae) reveal evolutionary signatures of social life.</title>
        <authorList>
            <person name="Catto M.A."/>
            <person name="Caine P.B."/>
            <person name="Orr S.E."/>
            <person name="Hunt B.G."/>
            <person name="Goodisman M.A.D."/>
        </authorList>
    </citation>
    <scope>NUCLEOTIDE SEQUENCE [LARGE SCALE GENOMIC DNA]</scope>
    <source>
        <strain evidence="1">232</strain>
        <tissue evidence="1">Head and thorax</tissue>
    </source>
</reference>
<evidence type="ECO:0000313" key="2">
    <source>
        <dbReference type="Proteomes" id="UP001607303"/>
    </source>
</evidence>
<dbReference type="Proteomes" id="UP001607303">
    <property type="component" value="Unassembled WGS sequence"/>
</dbReference>
<evidence type="ECO:0008006" key="3">
    <source>
        <dbReference type="Google" id="ProtNLM"/>
    </source>
</evidence>
<sequence>MQLNVELLLDEKRSHYLSYLDMVLLAWNPQCFHQSFLKLFPLIYTNLEFSTVSSKTAFIIENVKCKR</sequence>
<comment type="caution">
    <text evidence="1">The sequence shown here is derived from an EMBL/GenBank/DDBJ whole genome shotgun (WGS) entry which is preliminary data.</text>
</comment>
<name>A0ABD2C7V6_VESMC</name>
<organism evidence="1 2">
    <name type="scientific">Vespula maculifrons</name>
    <name type="common">Eastern yellow jacket</name>
    <name type="synonym">Wasp</name>
    <dbReference type="NCBI Taxonomy" id="7453"/>
    <lineage>
        <taxon>Eukaryota</taxon>
        <taxon>Metazoa</taxon>
        <taxon>Ecdysozoa</taxon>
        <taxon>Arthropoda</taxon>
        <taxon>Hexapoda</taxon>
        <taxon>Insecta</taxon>
        <taxon>Pterygota</taxon>
        <taxon>Neoptera</taxon>
        <taxon>Endopterygota</taxon>
        <taxon>Hymenoptera</taxon>
        <taxon>Apocrita</taxon>
        <taxon>Aculeata</taxon>
        <taxon>Vespoidea</taxon>
        <taxon>Vespidae</taxon>
        <taxon>Vespinae</taxon>
        <taxon>Vespula</taxon>
    </lineage>
</organism>
<evidence type="ECO:0000313" key="1">
    <source>
        <dbReference type="EMBL" id="KAL2741126.1"/>
    </source>
</evidence>
<accession>A0ABD2C7V6</accession>
<gene>
    <name evidence="1" type="ORF">V1477_010187</name>
</gene>
<proteinExistence type="predicted"/>